<dbReference type="PANTHER" id="PTHR43827">
    <property type="entry name" value="2,5-DIKETO-D-GLUCONIC ACID REDUCTASE"/>
    <property type="match status" value="1"/>
</dbReference>
<evidence type="ECO:0000313" key="9">
    <source>
        <dbReference type="Proteomes" id="UP000034098"/>
    </source>
</evidence>
<dbReference type="SUPFAM" id="SSF51430">
    <property type="entry name" value="NAD(P)-linked oxidoreductase"/>
    <property type="match status" value="1"/>
</dbReference>
<organism evidence="8 9">
    <name type="scientific">Microbacterium trichothecenolyticum</name>
    <name type="common">Aureobacterium trichothecenolyticum</name>
    <dbReference type="NCBI Taxonomy" id="69370"/>
    <lineage>
        <taxon>Bacteria</taxon>
        <taxon>Bacillati</taxon>
        <taxon>Actinomycetota</taxon>
        <taxon>Actinomycetes</taxon>
        <taxon>Micrococcales</taxon>
        <taxon>Microbacteriaceae</taxon>
        <taxon>Microbacterium</taxon>
    </lineage>
</organism>
<evidence type="ECO:0000256" key="4">
    <source>
        <dbReference type="PIRSR" id="PIRSR000097-1"/>
    </source>
</evidence>
<evidence type="ECO:0000313" key="8">
    <source>
        <dbReference type="EMBL" id="KJL42574.1"/>
    </source>
</evidence>
<keyword evidence="3 8" id="KW-0560">Oxidoreductase</keyword>
<dbReference type="GO" id="GO:0050109">
    <property type="term" value="F:morphine 6-dehydrogenase activity"/>
    <property type="evidence" value="ECO:0007669"/>
    <property type="project" value="UniProtKB-EC"/>
</dbReference>
<dbReference type="Proteomes" id="UP000034098">
    <property type="component" value="Unassembled WGS sequence"/>
</dbReference>
<evidence type="ECO:0000256" key="1">
    <source>
        <dbReference type="ARBA" id="ARBA00007905"/>
    </source>
</evidence>
<evidence type="ECO:0000256" key="2">
    <source>
        <dbReference type="ARBA" id="ARBA00022857"/>
    </source>
</evidence>
<dbReference type="PANTHER" id="PTHR43827:SF3">
    <property type="entry name" value="NADP-DEPENDENT OXIDOREDUCTASE DOMAIN-CONTAINING PROTEIN"/>
    <property type="match status" value="1"/>
</dbReference>
<dbReference type="FunFam" id="3.20.20.100:FF:000015">
    <property type="entry name" value="Oxidoreductase, aldo/keto reductase family"/>
    <property type="match status" value="1"/>
</dbReference>
<dbReference type="InterPro" id="IPR018170">
    <property type="entry name" value="Aldo/ket_reductase_CS"/>
</dbReference>
<reference evidence="8 9" key="1">
    <citation type="submission" date="2015-02" db="EMBL/GenBank/DDBJ databases">
        <title>Draft genome sequences of ten Microbacterium spp. with emphasis on heavy metal contaminated environments.</title>
        <authorList>
            <person name="Corretto E."/>
        </authorList>
    </citation>
    <scope>NUCLEOTIDE SEQUENCE [LARGE SCALE GENOMIC DNA]</scope>
    <source>
        <strain evidence="8 9">DSM 8608</strain>
    </source>
</reference>
<dbReference type="EC" id="1.1.1.218" evidence="8"/>
<dbReference type="PRINTS" id="PR00069">
    <property type="entry name" value="ALDKETRDTASE"/>
</dbReference>
<protein>
    <submittedName>
        <fullName evidence="8">Morphine 6-dehydrogenase</fullName>
        <ecNumber evidence="8">1.1.1.218</ecNumber>
    </submittedName>
</protein>
<feature type="binding site" evidence="5">
    <location>
        <position position="108"/>
    </location>
    <ligand>
        <name>substrate</name>
    </ligand>
</feature>
<feature type="site" description="Lowers pKa of active site Tyr" evidence="6">
    <location>
        <position position="75"/>
    </location>
</feature>
<feature type="active site" description="Proton donor" evidence="4">
    <location>
        <position position="50"/>
    </location>
</feature>
<evidence type="ECO:0000256" key="6">
    <source>
        <dbReference type="PIRSR" id="PIRSR000097-3"/>
    </source>
</evidence>
<dbReference type="EMBL" id="JYJA01000034">
    <property type="protein sequence ID" value="KJL42574.1"/>
    <property type="molecule type" value="Genomic_DNA"/>
</dbReference>
<sequence>MSDKTIILNNAVEIPALGLGVLLSDGEEATSAVTTALQAGYRLIDTAAAYFNEREVGQGIRDSGVDRGDVFLTTKLWMTDYGFDSALRAFDISTAKLGVDYLDLYLLHWPWPANWNDTIAAYKAAERLLTDGRVRAIGVANFKTEHLKALLTETDVMPTVNQIELHPNFQQPDQVALHRELGILTQAWSPIGGVYGWAGDQGAVPPLQNKVIQGIAAAHGRSPAQVILRWHLQEGRSAIPKSVNPQRIAENFAVLDFELTADDLEAIAALDTGTRGAIDPDDATPDVIELTIDAA</sequence>
<dbReference type="InterPro" id="IPR020471">
    <property type="entry name" value="AKR"/>
</dbReference>
<dbReference type="PIRSF" id="PIRSF000097">
    <property type="entry name" value="AKR"/>
    <property type="match status" value="1"/>
</dbReference>
<dbReference type="OrthoDB" id="9804790at2"/>
<comment type="similarity">
    <text evidence="1">Belongs to the aldo/keto reductase family.</text>
</comment>
<dbReference type="InterPro" id="IPR036812">
    <property type="entry name" value="NAD(P)_OxRdtase_dom_sf"/>
</dbReference>
<dbReference type="InterPro" id="IPR023210">
    <property type="entry name" value="NADP_OxRdtase_dom"/>
</dbReference>
<name>A0A0M2HD09_MICTR</name>
<dbReference type="AlphaFoldDB" id="A0A0M2HD09"/>
<gene>
    <name evidence="8" type="primary">morA</name>
    <name evidence="8" type="ORF">RS82_02131</name>
</gene>
<evidence type="ECO:0000256" key="3">
    <source>
        <dbReference type="ARBA" id="ARBA00023002"/>
    </source>
</evidence>
<keyword evidence="9" id="KW-1185">Reference proteome</keyword>
<dbReference type="PROSITE" id="PS00063">
    <property type="entry name" value="ALDOKETO_REDUCTASE_3"/>
    <property type="match status" value="1"/>
</dbReference>
<proteinExistence type="inferred from homology"/>
<accession>A0A0M2HD09</accession>
<dbReference type="Pfam" id="PF00248">
    <property type="entry name" value="Aldo_ket_red"/>
    <property type="match status" value="1"/>
</dbReference>
<dbReference type="RefSeq" id="WP_045299114.1">
    <property type="nucleotide sequence ID" value="NZ_JYJA01000034.1"/>
</dbReference>
<evidence type="ECO:0000256" key="5">
    <source>
        <dbReference type="PIRSR" id="PIRSR000097-2"/>
    </source>
</evidence>
<keyword evidence="2" id="KW-0521">NADP</keyword>
<dbReference type="PATRIC" id="fig|69370.6.peg.2163"/>
<dbReference type="PROSITE" id="PS00798">
    <property type="entry name" value="ALDOKETO_REDUCTASE_1"/>
    <property type="match status" value="1"/>
</dbReference>
<feature type="domain" description="NADP-dependent oxidoreductase" evidence="7">
    <location>
        <begin position="25"/>
        <end position="271"/>
    </location>
</feature>
<dbReference type="Gene3D" id="3.20.20.100">
    <property type="entry name" value="NADP-dependent oxidoreductase domain"/>
    <property type="match status" value="1"/>
</dbReference>
<comment type="caution">
    <text evidence="8">The sequence shown here is derived from an EMBL/GenBank/DDBJ whole genome shotgun (WGS) entry which is preliminary data.</text>
</comment>
<evidence type="ECO:0000259" key="7">
    <source>
        <dbReference type="Pfam" id="PF00248"/>
    </source>
</evidence>